<evidence type="ECO:0000313" key="2">
    <source>
        <dbReference type="Proteomes" id="UP000259864"/>
    </source>
</evidence>
<dbReference type="KEGG" id="mala:NCTC10135_00337"/>
<organism evidence="1 2">
    <name type="scientific">Metamycoplasma alkalescens</name>
    <dbReference type="NCBI Taxonomy" id="45363"/>
    <lineage>
        <taxon>Bacteria</taxon>
        <taxon>Bacillati</taxon>
        <taxon>Mycoplasmatota</taxon>
        <taxon>Mycoplasmoidales</taxon>
        <taxon>Metamycoplasmataceae</taxon>
        <taxon>Metamycoplasma</taxon>
    </lineage>
</organism>
<reference evidence="2" key="1">
    <citation type="submission" date="2018-06" db="EMBL/GenBank/DDBJ databases">
        <authorList>
            <consortium name="Pathogen Informatics"/>
        </authorList>
    </citation>
    <scope>NUCLEOTIDE SEQUENCE [LARGE SCALE GENOMIC DNA]</scope>
    <source>
        <strain evidence="2">NCTC10135</strain>
    </source>
</reference>
<proteinExistence type="predicted"/>
<dbReference type="EMBL" id="LS991949">
    <property type="protein sequence ID" value="SYV89835.1"/>
    <property type="molecule type" value="Genomic_DNA"/>
</dbReference>
<sequence length="33" mass="4093">MAKKIKVEKEISNKKLERKLAIDKYFVKRRNTW</sequence>
<dbReference type="AlphaFoldDB" id="A0A3B0P4K2"/>
<evidence type="ECO:0000313" key="1">
    <source>
        <dbReference type="EMBL" id="SYV89835.1"/>
    </source>
</evidence>
<protein>
    <submittedName>
        <fullName evidence="1">Uncharacterized protein</fullName>
    </submittedName>
</protein>
<name>A0A3B0P4K2_9BACT</name>
<gene>
    <name evidence="1" type="ORF">NCTC10135_00337</name>
</gene>
<accession>A0A3B0P4K2</accession>
<dbReference type="Proteomes" id="UP000259864">
    <property type="component" value="Chromosome 1"/>
</dbReference>
<feature type="non-terminal residue" evidence="1">
    <location>
        <position position="33"/>
    </location>
</feature>